<evidence type="ECO:0000313" key="5">
    <source>
        <dbReference type="EMBL" id="MCL6219916.1"/>
    </source>
</evidence>
<keyword evidence="2" id="KW-0238">DNA-binding</keyword>
<sequence>MKNAVSFGIIFTPKLSKAKNGTAPLYARITVNGERIELSLKRRITLNLWNEKRSRLKGYSEESLQVNKSLDRIFNKIYEAFRQLQEENKHLSAKSIKARYLGLDDSYKTLAELMTYHNTKMTSVLKPGTMKNYYTTEKYVLEFLNKKMNTKDIYLKQLNYRFITDFEHFLRNYNPKTHRRRPTNNGVMKHLERLKKLSNLALKMEWIEKDPFARYSLHFKNKERDYLLQREIETLANLNLERETLSRTRDIFIFSCYSGLSYGDAKSLERRHIVKGIDGNNWIVKEREKTGKLFKVPMLPRVKAILKKYQSESKVSGFLLPVYSNQKINQYLKELAKQSKISKRLTFHVARHTFATTVTLSNGIPIETVSKLLGHTKLSTTQIYARVIDSKISDDMEKLKDIL</sequence>
<name>A0A9X2CLD9_9FLAO</name>
<dbReference type="GO" id="GO:0003677">
    <property type="term" value="F:DNA binding"/>
    <property type="evidence" value="ECO:0007669"/>
    <property type="project" value="UniProtKB-KW"/>
</dbReference>
<dbReference type="InterPro" id="IPR011010">
    <property type="entry name" value="DNA_brk_join_enz"/>
</dbReference>
<dbReference type="InterPro" id="IPR002104">
    <property type="entry name" value="Integrase_catalytic"/>
</dbReference>
<comment type="caution">
    <text evidence="5">The sequence shown here is derived from an EMBL/GenBank/DDBJ whole genome shotgun (WGS) entry which is preliminary data.</text>
</comment>
<dbReference type="Proteomes" id="UP001139521">
    <property type="component" value="Unassembled WGS sequence"/>
</dbReference>
<evidence type="ECO:0000259" key="4">
    <source>
        <dbReference type="PROSITE" id="PS51898"/>
    </source>
</evidence>
<dbReference type="InterPro" id="IPR025269">
    <property type="entry name" value="SAM-like_dom"/>
</dbReference>
<dbReference type="AlphaFoldDB" id="A0A9X2CLD9"/>
<dbReference type="InterPro" id="IPR035386">
    <property type="entry name" value="Arm-DNA-bind_5"/>
</dbReference>
<evidence type="ECO:0000256" key="3">
    <source>
        <dbReference type="ARBA" id="ARBA00023172"/>
    </source>
</evidence>
<evidence type="ECO:0000256" key="1">
    <source>
        <dbReference type="ARBA" id="ARBA00008857"/>
    </source>
</evidence>
<dbReference type="InterPro" id="IPR050090">
    <property type="entry name" value="Tyrosine_recombinase_XerCD"/>
</dbReference>
<dbReference type="GO" id="GO:0006310">
    <property type="term" value="P:DNA recombination"/>
    <property type="evidence" value="ECO:0007669"/>
    <property type="project" value="UniProtKB-KW"/>
</dbReference>
<dbReference type="InterPro" id="IPR010998">
    <property type="entry name" value="Integrase_recombinase_N"/>
</dbReference>
<dbReference type="PANTHER" id="PTHR30349">
    <property type="entry name" value="PHAGE INTEGRASE-RELATED"/>
    <property type="match status" value="1"/>
</dbReference>
<dbReference type="EMBL" id="JAKHSK010000029">
    <property type="protein sequence ID" value="MCL6219916.1"/>
    <property type="molecule type" value="Genomic_DNA"/>
</dbReference>
<comment type="similarity">
    <text evidence="1">Belongs to the 'phage' integrase family.</text>
</comment>
<dbReference type="GO" id="GO:0015074">
    <property type="term" value="P:DNA integration"/>
    <property type="evidence" value="ECO:0007669"/>
    <property type="project" value="InterPro"/>
</dbReference>
<keyword evidence="6" id="KW-1185">Reference proteome</keyword>
<protein>
    <submittedName>
        <fullName evidence="5">Site-specific integrase</fullName>
    </submittedName>
</protein>
<dbReference type="InterPro" id="IPR013762">
    <property type="entry name" value="Integrase-like_cat_sf"/>
</dbReference>
<dbReference type="Gene3D" id="1.10.443.10">
    <property type="entry name" value="Intergrase catalytic core"/>
    <property type="match status" value="1"/>
</dbReference>
<dbReference type="Pfam" id="PF13102">
    <property type="entry name" value="Phage_int_SAM_5"/>
    <property type="match status" value="1"/>
</dbReference>
<dbReference type="Gene3D" id="1.10.150.130">
    <property type="match status" value="1"/>
</dbReference>
<keyword evidence="3" id="KW-0233">DNA recombination</keyword>
<dbReference type="CDD" id="cd01185">
    <property type="entry name" value="INTN1_C_like"/>
    <property type="match status" value="1"/>
</dbReference>
<reference evidence="5" key="1">
    <citation type="submission" date="2022-01" db="EMBL/GenBank/DDBJ databases">
        <title>Genome sequencing of Zunongwangia sp. M21534 genome.</title>
        <authorList>
            <person name="Chen Y."/>
            <person name="Dong C."/>
            <person name="Shao Z."/>
        </authorList>
    </citation>
    <scope>NUCLEOTIDE SEQUENCE</scope>
    <source>
        <strain evidence="5">MCCC M21534</strain>
    </source>
</reference>
<accession>A0A9X2CLD9</accession>
<dbReference type="SUPFAM" id="SSF56349">
    <property type="entry name" value="DNA breaking-rejoining enzymes"/>
    <property type="match status" value="1"/>
</dbReference>
<proteinExistence type="inferred from homology"/>
<evidence type="ECO:0000256" key="2">
    <source>
        <dbReference type="ARBA" id="ARBA00023125"/>
    </source>
</evidence>
<organism evidence="5 6">
    <name type="scientific">Zunongwangia pacifica</name>
    <dbReference type="NCBI Taxonomy" id="2911062"/>
    <lineage>
        <taxon>Bacteria</taxon>
        <taxon>Pseudomonadati</taxon>
        <taxon>Bacteroidota</taxon>
        <taxon>Flavobacteriia</taxon>
        <taxon>Flavobacteriales</taxon>
        <taxon>Flavobacteriaceae</taxon>
        <taxon>Zunongwangia</taxon>
    </lineage>
</organism>
<dbReference type="Pfam" id="PF17293">
    <property type="entry name" value="Arm-DNA-bind_5"/>
    <property type="match status" value="1"/>
</dbReference>
<dbReference type="PANTHER" id="PTHR30349:SF64">
    <property type="entry name" value="PROPHAGE INTEGRASE INTD-RELATED"/>
    <property type="match status" value="1"/>
</dbReference>
<gene>
    <name evidence="5" type="ORF">L1967_16610</name>
</gene>
<evidence type="ECO:0000313" key="6">
    <source>
        <dbReference type="Proteomes" id="UP001139521"/>
    </source>
</evidence>
<dbReference type="RefSeq" id="WP_249602627.1">
    <property type="nucleotide sequence ID" value="NZ_JAKHSK010000029.1"/>
</dbReference>
<feature type="domain" description="Tyr recombinase" evidence="4">
    <location>
        <begin position="222"/>
        <end position="401"/>
    </location>
</feature>
<dbReference type="Pfam" id="PF00589">
    <property type="entry name" value="Phage_integrase"/>
    <property type="match status" value="1"/>
</dbReference>
<dbReference type="PROSITE" id="PS51898">
    <property type="entry name" value="TYR_RECOMBINASE"/>
    <property type="match status" value="1"/>
</dbReference>